<accession>A0AAU8B6T4</accession>
<dbReference type="EMBL" id="PP511791">
    <property type="protein sequence ID" value="XCD07540.1"/>
    <property type="molecule type" value="Genomic_DNA"/>
</dbReference>
<reference evidence="1" key="1">
    <citation type="submission" date="2024-03" db="EMBL/GenBank/DDBJ databases">
        <title>Diverse circular DNA viruses in blood, oral, and fecal samples of captive lemurs.</title>
        <authorList>
            <person name="Paietta E.N."/>
            <person name="Kraberger S."/>
            <person name="Lund M.C."/>
            <person name="Custer J.M."/>
            <person name="Vargas K.M."/>
            <person name="Ehmke E.E."/>
            <person name="Yoder A.D."/>
            <person name="Varsani A."/>
        </authorList>
    </citation>
    <scope>NUCLEOTIDE SEQUENCE</scope>
    <source>
        <strain evidence="1">Duke_28FS_1</strain>
    </source>
</reference>
<sequence>MVTLDDVIVAIVKCKKTNGRTDYNDVMDRLKIDDVSIIPFLRELKEKKYIIQTS</sequence>
<proteinExistence type="predicted"/>
<protein>
    <submittedName>
        <fullName evidence="1">Uncharacterized protein</fullName>
    </submittedName>
</protein>
<name>A0AAU8B6T4_9CAUD</name>
<organism evidence="1">
    <name type="scientific">Dulem virus 39</name>
    <dbReference type="NCBI Taxonomy" id="3145757"/>
    <lineage>
        <taxon>Viruses</taxon>
        <taxon>Duplodnaviria</taxon>
        <taxon>Heunggongvirae</taxon>
        <taxon>Uroviricota</taxon>
        <taxon>Caudoviricetes</taxon>
    </lineage>
</organism>
<evidence type="ECO:0000313" key="1">
    <source>
        <dbReference type="EMBL" id="XCD07540.1"/>
    </source>
</evidence>